<proteinExistence type="predicted"/>
<dbReference type="InterPro" id="IPR025520">
    <property type="entry name" value="DUF4408"/>
</dbReference>
<dbReference type="Pfam" id="PF05553">
    <property type="entry name" value="DUF761"/>
    <property type="match status" value="1"/>
</dbReference>
<keyword evidence="5" id="KW-1185">Reference proteome</keyword>
<evidence type="ECO:0000256" key="2">
    <source>
        <dbReference type="SAM" id="Phobius"/>
    </source>
</evidence>
<feature type="domain" description="DUF4408" evidence="3">
    <location>
        <begin position="7"/>
        <end position="33"/>
    </location>
</feature>
<name>A0ABD1GUE9_SALDI</name>
<dbReference type="Proteomes" id="UP001567538">
    <property type="component" value="Unassembled WGS sequence"/>
</dbReference>
<evidence type="ECO:0000256" key="1">
    <source>
        <dbReference type="SAM" id="MobiDB-lite"/>
    </source>
</evidence>
<feature type="transmembrane region" description="Helical" evidence="2">
    <location>
        <begin position="6"/>
        <end position="29"/>
    </location>
</feature>
<dbReference type="PANTHER" id="PTHR33098:SF57">
    <property type="entry name" value="DUF4408 DOMAIN PROTEIN"/>
    <property type="match status" value="1"/>
</dbReference>
<keyword evidence="2" id="KW-0472">Membrane</keyword>
<dbReference type="InterPro" id="IPR008480">
    <property type="entry name" value="DUF761_pln"/>
</dbReference>
<protein>
    <submittedName>
        <fullName evidence="4">Pathogen-associated molecular patterns-induced protein A70-like</fullName>
    </submittedName>
</protein>
<gene>
    <name evidence="4" type="ORF">AAHA92_16084</name>
</gene>
<evidence type="ECO:0000313" key="4">
    <source>
        <dbReference type="EMBL" id="KAL1547767.1"/>
    </source>
</evidence>
<reference evidence="4 5" key="1">
    <citation type="submission" date="2024-06" db="EMBL/GenBank/DDBJ databases">
        <title>A chromosome level genome sequence of Diviner's sage (Salvia divinorum).</title>
        <authorList>
            <person name="Ford S.A."/>
            <person name="Ro D.-K."/>
            <person name="Ness R.W."/>
            <person name="Phillips M.A."/>
        </authorList>
    </citation>
    <scope>NUCLEOTIDE SEQUENCE [LARGE SCALE GENOMIC DNA]</scope>
    <source>
        <strain evidence="4">SAF-2024a</strain>
        <tissue evidence="4">Leaf</tissue>
    </source>
</reference>
<dbReference type="EMBL" id="JBEAFC010000007">
    <property type="protein sequence ID" value="KAL1547767.1"/>
    <property type="molecule type" value="Genomic_DNA"/>
</dbReference>
<feature type="region of interest" description="Disordered" evidence="1">
    <location>
        <begin position="59"/>
        <end position="129"/>
    </location>
</feature>
<keyword evidence="2" id="KW-1133">Transmembrane helix</keyword>
<comment type="caution">
    <text evidence="4">The sequence shown here is derived from an EMBL/GenBank/DDBJ whole genome shotgun (WGS) entry which is preliminary data.</text>
</comment>
<evidence type="ECO:0000313" key="5">
    <source>
        <dbReference type="Proteomes" id="UP001567538"/>
    </source>
</evidence>
<dbReference type="Pfam" id="PF14364">
    <property type="entry name" value="DUF4408"/>
    <property type="match status" value="1"/>
</dbReference>
<accession>A0ABD1GUE9</accession>
<dbReference type="PANTHER" id="PTHR33098">
    <property type="entry name" value="COTTON FIBER (DUF761)"/>
    <property type="match status" value="1"/>
</dbReference>
<organism evidence="4 5">
    <name type="scientific">Salvia divinorum</name>
    <name type="common">Maria pastora</name>
    <name type="synonym">Diviner's sage</name>
    <dbReference type="NCBI Taxonomy" id="28513"/>
    <lineage>
        <taxon>Eukaryota</taxon>
        <taxon>Viridiplantae</taxon>
        <taxon>Streptophyta</taxon>
        <taxon>Embryophyta</taxon>
        <taxon>Tracheophyta</taxon>
        <taxon>Spermatophyta</taxon>
        <taxon>Magnoliopsida</taxon>
        <taxon>eudicotyledons</taxon>
        <taxon>Gunneridae</taxon>
        <taxon>Pentapetalae</taxon>
        <taxon>asterids</taxon>
        <taxon>lamiids</taxon>
        <taxon>Lamiales</taxon>
        <taxon>Lamiaceae</taxon>
        <taxon>Nepetoideae</taxon>
        <taxon>Mentheae</taxon>
        <taxon>Salviinae</taxon>
        <taxon>Salvia</taxon>
        <taxon>Salvia subgen. Calosphace</taxon>
    </lineage>
</organism>
<dbReference type="AlphaFoldDB" id="A0ABD1GUE9"/>
<keyword evidence="2" id="KW-0812">Transmembrane</keyword>
<sequence>MSGVEMVASWLTPPVLFCVLNVMIGAIFVRSKLYPPPQRNDHHSLVRVSSFLERVKSFNRSSYHSPQPEPAAREVEPPHHVDRSKSATAEREVEDPHDVSDAIAASEKRHAPGEAAREKEGSHHVARTKSEAVVRAAPAARALQKSASERISTVRVEEEEERWRPATVRERTGGDEEVDEKADEFINNFRQQLKLQRMDSILRAGR</sequence>
<evidence type="ECO:0000259" key="3">
    <source>
        <dbReference type="Pfam" id="PF14364"/>
    </source>
</evidence>
<feature type="compositionally biased region" description="Basic and acidic residues" evidence="1">
    <location>
        <begin position="71"/>
        <end position="129"/>
    </location>
</feature>